<proteinExistence type="predicted"/>
<dbReference type="AlphaFoldDB" id="J9FV69"/>
<dbReference type="EMBL" id="AMCI01006955">
    <property type="protein sequence ID" value="EJW93472.1"/>
    <property type="molecule type" value="Genomic_DNA"/>
</dbReference>
<organism evidence="1">
    <name type="scientific">gut metagenome</name>
    <dbReference type="NCBI Taxonomy" id="749906"/>
    <lineage>
        <taxon>unclassified sequences</taxon>
        <taxon>metagenomes</taxon>
        <taxon>organismal metagenomes</taxon>
    </lineage>
</organism>
<reference evidence="1" key="1">
    <citation type="journal article" date="2012" name="PLoS ONE">
        <title>Gene sets for utilization of primary and secondary nutrition supplies in the distal gut of endangered iberian lynx.</title>
        <authorList>
            <person name="Alcaide M."/>
            <person name="Messina E."/>
            <person name="Richter M."/>
            <person name="Bargiela R."/>
            <person name="Peplies J."/>
            <person name="Huws S.A."/>
            <person name="Newbold C.J."/>
            <person name="Golyshin P.N."/>
            <person name="Simon M.A."/>
            <person name="Lopez G."/>
            <person name="Yakimov M.M."/>
            <person name="Ferrer M."/>
        </authorList>
    </citation>
    <scope>NUCLEOTIDE SEQUENCE</scope>
</reference>
<name>J9FV69_9ZZZZ</name>
<comment type="caution">
    <text evidence="1">The sequence shown here is derived from an EMBL/GenBank/DDBJ whole genome shotgun (WGS) entry which is preliminary data.</text>
</comment>
<accession>J9FV69</accession>
<protein>
    <submittedName>
        <fullName evidence="1">Uncharacterized protein</fullName>
    </submittedName>
</protein>
<evidence type="ECO:0000313" key="1">
    <source>
        <dbReference type="EMBL" id="EJW93472.1"/>
    </source>
</evidence>
<gene>
    <name evidence="1" type="ORF">EVA_18422</name>
</gene>
<sequence length="57" mass="6107">MGLTCPRERSKSVACTCMQSGFPLTCLAWMPAGNVSQSWACMMSKSSVLATTPAMME</sequence>